<feature type="transmembrane region" description="Helical" evidence="7">
    <location>
        <begin position="170"/>
        <end position="189"/>
    </location>
</feature>
<keyword evidence="11" id="KW-1185">Reference proteome</keyword>
<dbReference type="Proteomes" id="UP001601303">
    <property type="component" value="Unassembled WGS sequence"/>
</dbReference>
<evidence type="ECO:0000256" key="7">
    <source>
        <dbReference type="SAM" id="Phobius"/>
    </source>
</evidence>
<feature type="domain" description="ABC transporter" evidence="8">
    <location>
        <begin position="344"/>
        <end position="586"/>
    </location>
</feature>
<evidence type="ECO:0000259" key="9">
    <source>
        <dbReference type="PROSITE" id="PS50929"/>
    </source>
</evidence>
<evidence type="ECO:0000256" key="1">
    <source>
        <dbReference type="ARBA" id="ARBA00004651"/>
    </source>
</evidence>
<evidence type="ECO:0000256" key="4">
    <source>
        <dbReference type="ARBA" id="ARBA00022840"/>
    </source>
</evidence>
<keyword evidence="6 7" id="KW-0472">Membrane</keyword>
<dbReference type="InterPro" id="IPR003439">
    <property type="entry name" value="ABC_transporter-like_ATP-bd"/>
</dbReference>
<proteinExistence type="predicted"/>
<keyword evidence="4 10" id="KW-0067">ATP-binding</keyword>
<evidence type="ECO:0000313" key="11">
    <source>
        <dbReference type="Proteomes" id="UP001601303"/>
    </source>
</evidence>
<dbReference type="SUPFAM" id="SSF90123">
    <property type="entry name" value="ABC transporter transmembrane region"/>
    <property type="match status" value="1"/>
</dbReference>
<evidence type="ECO:0000259" key="8">
    <source>
        <dbReference type="PROSITE" id="PS50893"/>
    </source>
</evidence>
<dbReference type="InterPro" id="IPR039421">
    <property type="entry name" value="Type_1_exporter"/>
</dbReference>
<dbReference type="Pfam" id="PF00005">
    <property type="entry name" value="ABC_tran"/>
    <property type="match status" value="1"/>
</dbReference>
<dbReference type="SMART" id="SM00382">
    <property type="entry name" value="AAA"/>
    <property type="match status" value="1"/>
</dbReference>
<keyword evidence="2 7" id="KW-0812">Transmembrane</keyword>
<dbReference type="SUPFAM" id="SSF52540">
    <property type="entry name" value="P-loop containing nucleoside triphosphate hydrolases"/>
    <property type="match status" value="1"/>
</dbReference>
<keyword evidence="5 7" id="KW-1133">Transmembrane helix</keyword>
<evidence type="ECO:0000256" key="5">
    <source>
        <dbReference type="ARBA" id="ARBA00022989"/>
    </source>
</evidence>
<evidence type="ECO:0000313" key="10">
    <source>
        <dbReference type="EMBL" id="MFE9602482.1"/>
    </source>
</evidence>
<gene>
    <name evidence="10" type="ORF">ACFYNQ_28445</name>
</gene>
<keyword evidence="3" id="KW-0547">Nucleotide-binding</keyword>
<evidence type="ECO:0000256" key="3">
    <source>
        <dbReference type="ARBA" id="ARBA00022741"/>
    </source>
</evidence>
<reference evidence="10 11" key="1">
    <citation type="submission" date="2024-10" db="EMBL/GenBank/DDBJ databases">
        <title>The Natural Products Discovery Center: Release of the First 8490 Sequenced Strains for Exploring Actinobacteria Biosynthetic Diversity.</title>
        <authorList>
            <person name="Kalkreuter E."/>
            <person name="Kautsar S.A."/>
            <person name="Yang D."/>
            <person name="Bader C.D."/>
            <person name="Teijaro C.N."/>
            <person name="Fluegel L."/>
            <person name="Davis C.M."/>
            <person name="Simpson J.R."/>
            <person name="Lauterbach L."/>
            <person name="Steele A.D."/>
            <person name="Gui C."/>
            <person name="Meng S."/>
            <person name="Li G."/>
            <person name="Viehrig K."/>
            <person name="Ye F."/>
            <person name="Su P."/>
            <person name="Kiefer A.F."/>
            <person name="Nichols A."/>
            <person name="Cepeda A.J."/>
            <person name="Yan W."/>
            <person name="Fan B."/>
            <person name="Jiang Y."/>
            <person name="Adhikari A."/>
            <person name="Zheng C.-J."/>
            <person name="Schuster L."/>
            <person name="Cowan T.M."/>
            <person name="Smanski M.J."/>
            <person name="Chevrette M.G."/>
            <person name="De Carvalho L.P.S."/>
            <person name="Shen B."/>
        </authorList>
    </citation>
    <scope>NUCLEOTIDE SEQUENCE [LARGE SCALE GENOMIC DNA]</scope>
    <source>
        <strain evidence="10 11">NPDC006488</strain>
    </source>
</reference>
<dbReference type="PANTHER" id="PTHR43394">
    <property type="entry name" value="ATP-DEPENDENT PERMEASE MDL1, MITOCHONDRIAL"/>
    <property type="match status" value="1"/>
</dbReference>
<dbReference type="CDD" id="cd07346">
    <property type="entry name" value="ABC_6TM_exporters"/>
    <property type="match status" value="1"/>
</dbReference>
<dbReference type="Pfam" id="PF00664">
    <property type="entry name" value="ABC_membrane"/>
    <property type="match status" value="1"/>
</dbReference>
<dbReference type="InterPro" id="IPR027417">
    <property type="entry name" value="P-loop_NTPase"/>
</dbReference>
<dbReference type="RefSeq" id="WP_388110401.1">
    <property type="nucleotide sequence ID" value="NZ_JBIAHM010000010.1"/>
</dbReference>
<feature type="domain" description="ABC transmembrane type-1" evidence="9">
    <location>
        <begin position="30"/>
        <end position="313"/>
    </location>
</feature>
<evidence type="ECO:0000256" key="6">
    <source>
        <dbReference type="ARBA" id="ARBA00023136"/>
    </source>
</evidence>
<organism evidence="10 11">
    <name type="scientific">Streptomyces hokutonensis</name>
    <dbReference type="NCBI Taxonomy" id="1306990"/>
    <lineage>
        <taxon>Bacteria</taxon>
        <taxon>Bacillati</taxon>
        <taxon>Actinomycetota</taxon>
        <taxon>Actinomycetes</taxon>
        <taxon>Kitasatosporales</taxon>
        <taxon>Streptomycetaceae</taxon>
        <taxon>Streptomyces</taxon>
    </lineage>
</organism>
<dbReference type="PROSITE" id="PS50893">
    <property type="entry name" value="ABC_TRANSPORTER_2"/>
    <property type="match status" value="1"/>
</dbReference>
<comment type="subcellular location">
    <subcellularLocation>
        <location evidence="1">Cell membrane</location>
        <topology evidence="1">Multi-pass membrane protein</topology>
    </subcellularLocation>
</comment>
<dbReference type="EMBL" id="JBIAHM010000010">
    <property type="protein sequence ID" value="MFE9602482.1"/>
    <property type="molecule type" value="Genomic_DNA"/>
</dbReference>
<comment type="caution">
    <text evidence="10">The sequence shown here is derived from an EMBL/GenBank/DDBJ whole genome shotgun (WGS) entry which is preliminary data.</text>
</comment>
<sequence>MSARLLPVADGRAIRRFLSTAARRRKRELAWTLLLYAMASVCGLVGPRLLGSMVQGIENGTATAGSVTALAGVFAGFILLQTFLIRHAFRAAGALAAVVLAEIREKFVDDTLALAQNVVERSDEGDLVTRATGDTDRLRRSAQLAVPSVTEALVWLVLSIGALLLVSWLLSLAVLIIVPPLVLVTRWYLARAHQSYLREAEASAGLTEGLTATIEGAATIEAFGLEADRIRRAELDAQAWYDAVYNRLRIRTVLYTTEEFLFVLPLTPILLLGGYAYTRGWVDLSQVTAATVYTLQMMIPLETLLDWVGTLQMGRASLARILGVSDTHTQRTPAKHGDITSADLSVRDVRFAYENGPEVLHGIDLAVRTGERIAIVGQTGSGKSTLARLLSGVYHPRAGSIDISGVPLQEIAPRELRKHVVLVTQEQYIFGGSLRENLELSAAYADREPQAASNDLALWNALKAVGADEWVAGLPEQLDTAVGAGAEEVSDAQAQQIALARLLLADPPVLILDEATSQMDPGSARHLERALATVLEGRTVIAIAHRLHTAQDADRIVVMENGRIAEVGSHQGLLDQDGAYARLWSAGAESAPSC</sequence>
<dbReference type="PANTHER" id="PTHR43394:SF1">
    <property type="entry name" value="ATP-BINDING CASSETTE SUB-FAMILY B MEMBER 10, MITOCHONDRIAL"/>
    <property type="match status" value="1"/>
</dbReference>
<dbReference type="PROSITE" id="PS50929">
    <property type="entry name" value="ABC_TM1F"/>
    <property type="match status" value="1"/>
</dbReference>
<protein>
    <submittedName>
        <fullName evidence="10">ABC transporter ATP-binding protein</fullName>
    </submittedName>
</protein>
<dbReference type="InterPro" id="IPR036640">
    <property type="entry name" value="ABC1_TM_sf"/>
</dbReference>
<dbReference type="InterPro" id="IPR003593">
    <property type="entry name" value="AAA+_ATPase"/>
</dbReference>
<dbReference type="Gene3D" id="1.20.1560.10">
    <property type="entry name" value="ABC transporter type 1, transmembrane domain"/>
    <property type="match status" value="1"/>
</dbReference>
<evidence type="ECO:0000256" key="2">
    <source>
        <dbReference type="ARBA" id="ARBA00022692"/>
    </source>
</evidence>
<dbReference type="GO" id="GO:0005524">
    <property type="term" value="F:ATP binding"/>
    <property type="evidence" value="ECO:0007669"/>
    <property type="project" value="UniProtKB-KW"/>
</dbReference>
<dbReference type="InterPro" id="IPR011527">
    <property type="entry name" value="ABC1_TM_dom"/>
</dbReference>
<accession>A0ABW6MB11</accession>
<feature type="transmembrane region" description="Helical" evidence="7">
    <location>
        <begin position="62"/>
        <end position="80"/>
    </location>
</feature>
<feature type="transmembrane region" description="Helical" evidence="7">
    <location>
        <begin position="144"/>
        <end position="164"/>
    </location>
</feature>
<feature type="transmembrane region" description="Helical" evidence="7">
    <location>
        <begin position="260"/>
        <end position="278"/>
    </location>
</feature>
<feature type="transmembrane region" description="Helical" evidence="7">
    <location>
        <begin position="29"/>
        <end position="50"/>
    </location>
</feature>
<name>A0ABW6MB11_9ACTN</name>
<dbReference type="Gene3D" id="3.40.50.300">
    <property type="entry name" value="P-loop containing nucleotide triphosphate hydrolases"/>
    <property type="match status" value="1"/>
</dbReference>